<dbReference type="SUPFAM" id="SSF52540">
    <property type="entry name" value="P-loop containing nucleoside triphosphate hydrolases"/>
    <property type="match status" value="1"/>
</dbReference>
<dbReference type="GO" id="GO:0015192">
    <property type="term" value="F:L-phenylalanine transmembrane transporter activity"/>
    <property type="evidence" value="ECO:0007669"/>
    <property type="project" value="TreeGrafter"/>
</dbReference>
<dbReference type="KEGG" id="yrh:AABB31_13090"/>
<dbReference type="PROSITE" id="PS50893">
    <property type="entry name" value="ABC_TRANSPORTER_2"/>
    <property type="match status" value="1"/>
</dbReference>
<evidence type="ECO:0000313" key="6">
    <source>
        <dbReference type="Proteomes" id="UP001470809"/>
    </source>
</evidence>
<protein>
    <submittedName>
        <fullName evidence="5">ABC transporter ATP-binding protein</fullName>
    </submittedName>
</protein>
<keyword evidence="1" id="KW-0813">Transport</keyword>
<dbReference type="GO" id="GO:1903805">
    <property type="term" value="P:L-valine import across plasma membrane"/>
    <property type="evidence" value="ECO:0007669"/>
    <property type="project" value="TreeGrafter"/>
</dbReference>
<keyword evidence="3 5" id="KW-0067">ATP-binding</keyword>
<evidence type="ECO:0000256" key="2">
    <source>
        <dbReference type="ARBA" id="ARBA00022741"/>
    </source>
</evidence>
<dbReference type="AlphaFoldDB" id="A0AAN0NHE7"/>
<dbReference type="GO" id="GO:1903806">
    <property type="term" value="P:L-isoleucine import across plasma membrane"/>
    <property type="evidence" value="ECO:0007669"/>
    <property type="project" value="TreeGrafter"/>
</dbReference>
<dbReference type="PANTHER" id="PTHR45772">
    <property type="entry name" value="CONSERVED COMPONENT OF ABC TRANSPORTER FOR NATURAL AMINO ACIDS-RELATED"/>
    <property type="match status" value="1"/>
</dbReference>
<reference evidence="6" key="1">
    <citation type="submission" date="2024-04" db="EMBL/GenBank/DDBJ databases">
        <title>Phylogenomic analyses of a clade within the roseobacter group suggest taxonomic reassignments of species of the genera Aestuariivita, Citreicella, Loktanella, Nautella, Pelagibaca, Ruegeria, Thalassobius, Thiobacimonas and Tropicibacter, and the proposal o.</title>
        <authorList>
            <person name="Jeon C.O."/>
        </authorList>
    </citation>
    <scope>NUCLEOTIDE SEQUENCE [LARGE SCALE GENOMIC DNA]</scope>
    <source>
        <strain evidence="6">SS1-5</strain>
    </source>
</reference>
<dbReference type="InterPro" id="IPR051120">
    <property type="entry name" value="ABC_AA/LPS_Transport"/>
</dbReference>
<sequence>MAFGGFKVLENIDLRVTQGEIVGVLGPNGAGKTTLMNLLTGAYAPTAGRVHMMGQNVTGLATAARCRQGLGRTHQVPRPFSGMTVFENVLVAVGHGRTTPAHDPIAVAWDVLHDTGLAMVANRQASTLGLLDRKRLELSRVLATDPQVLLLDEIGGGLTEGEGDKLVALIRKIHARGVTIIWIEHIMRMLMDSCSRLICMAGGQIIADGAPNEVIDAPAVQSAYFGAAA</sequence>
<evidence type="ECO:0000313" key="5">
    <source>
        <dbReference type="EMBL" id="WZU66017.1"/>
    </source>
</evidence>
<dbReference type="GO" id="GO:0016887">
    <property type="term" value="F:ATP hydrolysis activity"/>
    <property type="evidence" value="ECO:0007669"/>
    <property type="project" value="InterPro"/>
</dbReference>
<accession>A0AAN0NHE7</accession>
<proteinExistence type="predicted"/>
<organism evidence="5 6">
    <name type="scientific">Yoonia rhodophyticola</name>
    <dbReference type="NCBI Taxonomy" id="3137370"/>
    <lineage>
        <taxon>Bacteria</taxon>
        <taxon>Pseudomonadati</taxon>
        <taxon>Pseudomonadota</taxon>
        <taxon>Alphaproteobacteria</taxon>
        <taxon>Rhodobacterales</taxon>
        <taxon>Paracoccaceae</taxon>
        <taxon>Yoonia</taxon>
    </lineage>
</organism>
<dbReference type="GO" id="GO:0015808">
    <property type="term" value="P:L-alanine transport"/>
    <property type="evidence" value="ECO:0007669"/>
    <property type="project" value="TreeGrafter"/>
</dbReference>
<evidence type="ECO:0000256" key="1">
    <source>
        <dbReference type="ARBA" id="ARBA00022448"/>
    </source>
</evidence>
<dbReference type="GO" id="GO:0005886">
    <property type="term" value="C:plasma membrane"/>
    <property type="evidence" value="ECO:0007669"/>
    <property type="project" value="TreeGrafter"/>
</dbReference>
<name>A0AAN0NHE7_9RHOB</name>
<dbReference type="CDD" id="cd03219">
    <property type="entry name" value="ABC_Mj1267_LivG_branched"/>
    <property type="match status" value="1"/>
</dbReference>
<reference evidence="5 6" key="2">
    <citation type="submission" date="2024-08" db="EMBL/GenBank/DDBJ databases">
        <title>Phylogenomic analyses of a clade within the roseobacter group suggest taxonomic reassignments of species of the genera Aestuariivita, Citreicella, Loktanella, Nautella, Pelagibaca, Ruegeria, Thalassobius, Thiobacimonas and Tropicibacter, and the proposal o.</title>
        <authorList>
            <person name="Jeon C.O."/>
        </authorList>
    </citation>
    <scope>NUCLEOTIDE SEQUENCE [LARGE SCALE GENOMIC DNA]</scope>
    <source>
        <strain evidence="5 6">SS1-5</strain>
    </source>
</reference>
<dbReference type="InterPro" id="IPR027417">
    <property type="entry name" value="P-loop_NTPase"/>
</dbReference>
<dbReference type="Pfam" id="PF00005">
    <property type="entry name" value="ABC_tran"/>
    <property type="match status" value="1"/>
</dbReference>
<evidence type="ECO:0000256" key="3">
    <source>
        <dbReference type="ARBA" id="ARBA00022840"/>
    </source>
</evidence>
<feature type="domain" description="ABC transporter" evidence="4">
    <location>
        <begin position="1"/>
        <end position="227"/>
    </location>
</feature>
<dbReference type="RefSeq" id="WP_342075346.1">
    <property type="nucleotide sequence ID" value="NZ_CP151767.2"/>
</dbReference>
<dbReference type="GO" id="GO:0005304">
    <property type="term" value="F:L-valine transmembrane transporter activity"/>
    <property type="evidence" value="ECO:0007669"/>
    <property type="project" value="TreeGrafter"/>
</dbReference>
<dbReference type="InterPro" id="IPR003593">
    <property type="entry name" value="AAA+_ATPase"/>
</dbReference>
<dbReference type="PANTHER" id="PTHR45772:SF7">
    <property type="entry name" value="AMINO ACID ABC TRANSPORTER ATP-BINDING PROTEIN"/>
    <property type="match status" value="1"/>
</dbReference>
<dbReference type="GO" id="GO:0015188">
    <property type="term" value="F:L-isoleucine transmembrane transporter activity"/>
    <property type="evidence" value="ECO:0007669"/>
    <property type="project" value="TreeGrafter"/>
</dbReference>
<dbReference type="GO" id="GO:0042941">
    <property type="term" value="P:D-alanine transmembrane transport"/>
    <property type="evidence" value="ECO:0007669"/>
    <property type="project" value="TreeGrafter"/>
</dbReference>
<dbReference type="InterPro" id="IPR003439">
    <property type="entry name" value="ABC_transporter-like_ATP-bd"/>
</dbReference>
<dbReference type="EMBL" id="CP151767">
    <property type="protein sequence ID" value="WZU66017.1"/>
    <property type="molecule type" value="Genomic_DNA"/>
</dbReference>
<dbReference type="Gene3D" id="3.40.50.300">
    <property type="entry name" value="P-loop containing nucleotide triphosphate hydrolases"/>
    <property type="match status" value="1"/>
</dbReference>
<keyword evidence="6" id="KW-1185">Reference proteome</keyword>
<dbReference type="SMART" id="SM00382">
    <property type="entry name" value="AAA"/>
    <property type="match status" value="1"/>
</dbReference>
<dbReference type="Proteomes" id="UP001470809">
    <property type="component" value="Chromosome"/>
</dbReference>
<evidence type="ECO:0000259" key="4">
    <source>
        <dbReference type="PROSITE" id="PS50893"/>
    </source>
</evidence>
<dbReference type="GO" id="GO:0005524">
    <property type="term" value="F:ATP binding"/>
    <property type="evidence" value="ECO:0007669"/>
    <property type="project" value="UniProtKB-KW"/>
</dbReference>
<gene>
    <name evidence="5" type="ORF">AABB31_13090</name>
</gene>
<keyword evidence="2" id="KW-0547">Nucleotide-binding</keyword>